<organism evidence="2 3">
    <name type="scientific">Pleuronectes platessa</name>
    <name type="common">European plaice</name>
    <dbReference type="NCBI Taxonomy" id="8262"/>
    <lineage>
        <taxon>Eukaryota</taxon>
        <taxon>Metazoa</taxon>
        <taxon>Chordata</taxon>
        <taxon>Craniata</taxon>
        <taxon>Vertebrata</taxon>
        <taxon>Euteleostomi</taxon>
        <taxon>Actinopterygii</taxon>
        <taxon>Neopterygii</taxon>
        <taxon>Teleostei</taxon>
        <taxon>Neoteleostei</taxon>
        <taxon>Acanthomorphata</taxon>
        <taxon>Carangaria</taxon>
        <taxon>Pleuronectiformes</taxon>
        <taxon>Pleuronectoidei</taxon>
        <taxon>Pleuronectidae</taxon>
        <taxon>Pleuronectes</taxon>
    </lineage>
</organism>
<gene>
    <name evidence="2" type="ORF">PLEPLA_LOCUS38143</name>
</gene>
<dbReference type="Proteomes" id="UP001153269">
    <property type="component" value="Unassembled WGS sequence"/>
</dbReference>
<evidence type="ECO:0000313" key="3">
    <source>
        <dbReference type="Proteomes" id="UP001153269"/>
    </source>
</evidence>
<name>A0A9N7VI57_PLEPL</name>
<keyword evidence="3" id="KW-1185">Reference proteome</keyword>
<dbReference type="AlphaFoldDB" id="A0A9N7VI57"/>
<protein>
    <submittedName>
        <fullName evidence="2">Uncharacterized protein</fullName>
    </submittedName>
</protein>
<sequence>MIDSLTLWRRFLRADSGGGGGGVETDGGRRHPAHSRAPSSSSSSLTHRHTPSHISTTIREDAADTNVRDNRPPGLIRGTHRVFQGGGWAALPDSRPPVSSSLHEPRGLTGMAAAADPTCCATSLAEQQLPLQCHFSNSEKREFVEFVYELRVYSYQATGLNNWPCCLRQRDIVHAFMLAFHWDARASRESSVCGTQGLTDELHRWNYQFPRYLLPLDESPWECGRTRLGLALMIAKTPPPALFSQSWRGRRADVSEGERVFVFWSPEETSHITLNDESVSVSSVIERRVDVSIITICSSVRGCQLPSITHPSSSSSIFLNLDQREVLK</sequence>
<feature type="compositionally biased region" description="Low complexity" evidence="1">
    <location>
        <begin position="35"/>
        <end position="45"/>
    </location>
</feature>
<comment type="caution">
    <text evidence="2">The sequence shown here is derived from an EMBL/GenBank/DDBJ whole genome shotgun (WGS) entry which is preliminary data.</text>
</comment>
<feature type="compositionally biased region" description="Gly residues" evidence="1">
    <location>
        <begin position="16"/>
        <end position="25"/>
    </location>
</feature>
<accession>A0A9N7VI57</accession>
<proteinExistence type="predicted"/>
<reference evidence="2" key="1">
    <citation type="submission" date="2020-03" db="EMBL/GenBank/DDBJ databases">
        <authorList>
            <person name="Weist P."/>
        </authorList>
    </citation>
    <scope>NUCLEOTIDE SEQUENCE</scope>
</reference>
<evidence type="ECO:0000256" key="1">
    <source>
        <dbReference type="SAM" id="MobiDB-lite"/>
    </source>
</evidence>
<feature type="compositionally biased region" description="Basic and acidic residues" evidence="1">
    <location>
        <begin position="58"/>
        <end position="71"/>
    </location>
</feature>
<feature type="region of interest" description="Disordered" evidence="1">
    <location>
        <begin position="13"/>
        <end position="80"/>
    </location>
</feature>
<dbReference type="EMBL" id="CADEAL010004055">
    <property type="protein sequence ID" value="CAB1450454.1"/>
    <property type="molecule type" value="Genomic_DNA"/>
</dbReference>
<evidence type="ECO:0000313" key="2">
    <source>
        <dbReference type="EMBL" id="CAB1450454.1"/>
    </source>
</evidence>